<feature type="non-terminal residue" evidence="5">
    <location>
        <position position="86"/>
    </location>
</feature>
<dbReference type="GO" id="GO:0034647">
    <property type="term" value="F:histone H3K4me/H3K4me2/H3K4me3 demethylase activity"/>
    <property type="evidence" value="ECO:0007669"/>
    <property type="project" value="TreeGrafter"/>
</dbReference>
<dbReference type="EMBL" id="JASPKZ010007609">
    <property type="protein sequence ID" value="KAJ9583389.1"/>
    <property type="molecule type" value="Genomic_DNA"/>
</dbReference>
<dbReference type="Proteomes" id="UP001233999">
    <property type="component" value="Unassembled WGS sequence"/>
</dbReference>
<keyword evidence="1" id="KW-0479">Metal-binding</keyword>
<evidence type="ECO:0000256" key="2">
    <source>
        <dbReference type="ARBA" id="ARBA00023004"/>
    </source>
</evidence>
<dbReference type="SMART" id="SM00545">
    <property type="entry name" value="JmjN"/>
    <property type="match status" value="1"/>
</dbReference>
<dbReference type="PANTHER" id="PTHR10694">
    <property type="entry name" value="LYSINE-SPECIFIC DEMETHYLASE"/>
    <property type="match status" value="1"/>
</dbReference>
<keyword evidence="2" id="KW-0408">Iron</keyword>
<evidence type="ECO:0000313" key="6">
    <source>
        <dbReference type="Proteomes" id="UP001233999"/>
    </source>
</evidence>
<dbReference type="InterPro" id="IPR003349">
    <property type="entry name" value="JmjN"/>
</dbReference>
<organism evidence="5 6">
    <name type="scientific">Diploptera punctata</name>
    <name type="common">Pacific beetle cockroach</name>
    <dbReference type="NCBI Taxonomy" id="6984"/>
    <lineage>
        <taxon>Eukaryota</taxon>
        <taxon>Metazoa</taxon>
        <taxon>Ecdysozoa</taxon>
        <taxon>Arthropoda</taxon>
        <taxon>Hexapoda</taxon>
        <taxon>Insecta</taxon>
        <taxon>Pterygota</taxon>
        <taxon>Neoptera</taxon>
        <taxon>Polyneoptera</taxon>
        <taxon>Dictyoptera</taxon>
        <taxon>Blattodea</taxon>
        <taxon>Blaberoidea</taxon>
        <taxon>Blaberidae</taxon>
        <taxon>Diplopterinae</taxon>
        <taxon>Diploptera</taxon>
    </lineage>
</organism>
<reference evidence="5" key="2">
    <citation type="submission" date="2023-05" db="EMBL/GenBank/DDBJ databases">
        <authorList>
            <person name="Fouks B."/>
        </authorList>
    </citation>
    <scope>NUCLEOTIDE SEQUENCE</scope>
    <source>
        <strain evidence="5">Stay&amp;Tobe</strain>
        <tissue evidence="5">Testes</tissue>
    </source>
</reference>
<dbReference type="GO" id="GO:0006355">
    <property type="term" value="P:regulation of DNA-templated transcription"/>
    <property type="evidence" value="ECO:0007669"/>
    <property type="project" value="TreeGrafter"/>
</dbReference>
<proteinExistence type="predicted"/>
<dbReference type="GO" id="GO:0000785">
    <property type="term" value="C:chromatin"/>
    <property type="evidence" value="ECO:0007669"/>
    <property type="project" value="TreeGrafter"/>
</dbReference>
<dbReference type="PANTHER" id="PTHR10694:SF33">
    <property type="entry name" value="LYSINE-SPECIFIC DEMETHYLASE 5"/>
    <property type="match status" value="1"/>
</dbReference>
<evidence type="ECO:0000256" key="3">
    <source>
        <dbReference type="SAM" id="MobiDB-lite"/>
    </source>
</evidence>
<gene>
    <name evidence="5" type="ORF">L9F63_022255</name>
</gene>
<comment type="caution">
    <text evidence="5">The sequence shown here is derived from an EMBL/GenBank/DDBJ whole genome shotgun (WGS) entry which is preliminary data.</text>
</comment>
<dbReference type="AlphaFoldDB" id="A0AAD7ZMD1"/>
<keyword evidence="6" id="KW-1185">Reference proteome</keyword>
<feature type="domain" description="JmjN" evidence="4">
    <location>
        <begin position="35"/>
        <end position="76"/>
    </location>
</feature>
<name>A0AAD7ZMD1_DIPPU</name>
<dbReference type="GO" id="GO:0046872">
    <property type="term" value="F:metal ion binding"/>
    <property type="evidence" value="ECO:0007669"/>
    <property type="project" value="UniProtKB-KW"/>
</dbReference>
<evidence type="ECO:0000313" key="5">
    <source>
        <dbReference type="EMBL" id="KAJ9583389.1"/>
    </source>
</evidence>
<dbReference type="Gene3D" id="2.60.120.650">
    <property type="entry name" value="Cupin"/>
    <property type="match status" value="1"/>
</dbReference>
<dbReference type="Pfam" id="PF02375">
    <property type="entry name" value="JmjN"/>
    <property type="match status" value="1"/>
</dbReference>
<dbReference type="GO" id="GO:0005634">
    <property type="term" value="C:nucleus"/>
    <property type="evidence" value="ECO:0007669"/>
    <property type="project" value="TreeGrafter"/>
</dbReference>
<sequence length="86" mass="9423">MVSRADKSSGFTKSPSSDKIKGLSSDFEFIVPPEAPVFEPTSEEFQDPLGYIRKIRPVAEKSGICKIKPPPGPLFSLDFVNVGNEH</sequence>
<reference evidence="5" key="1">
    <citation type="journal article" date="2023" name="IScience">
        <title>Live-bearing cockroach genome reveals convergent evolutionary mechanisms linked to viviparity in insects and beyond.</title>
        <authorList>
            <person name="Fouks B."/>
            <person name="Harrison M.C."/>
            <person name="Mikhailova A.A."/>
            <person name="Marchal E."/>
            <person name="English S."/>
            <person name="Carruthers M."/>
            <person name="Jennings E.C."/>
            <person name="Chiamaka E.L."/>
            <person name="Frigard R.A."/>
            <person name="Pippel M."/>
            <person name="Attardo G.M."/>
            <person name="Benoit J.B."/>
            <person name="Bornberg-Bauer E."/>
            <person name="Tobe S.S."/>
        </authorList>
    </citation>
    <scope>NUCLEOTIDE SEQUENCE</scope>
    <source>
        <strain evidence="5">Stay&amp;Tobe</strain>
    </source>
</reference>
<protein>
    <recommendedName>
        <fullName evidence="4">JmjN domain-containing protein</fullName>
    </recommendedName>
</protein>
<evidence type="ECO:0000256" key="1">
    <source>
        <dbReference type="ARBA" id="ARBA00022723"/>
    </source>
</evidence>
<accession>A0AAD7ZMD1</accession>
<evidence type="ECO:0000259" key="4">
    <source>
        <dbReference type="PROSITE" id="PS51183"/>
    </source>
</evidence>
<feature type="region of interest" description="Disordered" evidence="3">
    <location>
        <begin position="1"/>
        <end position="21"/>
    </location>
</feature>
<dbReference type="PROSITE" id="PS51183">
    <property type="entry name" value="JMJN"/>
    <property type="match status" value="1"/>
</dbReference>